<dbReference type="EMBL" id="QFFJ01000002">
    <property type="protein sequence ID" value="RBL88900.1"/>
    <property type="molecule type" value="Genomic_DNA"/>
</dbReference>
<organism evidence="1 2">
    <name type="scientific">Chitinophaga flava</name>
    <dbReference type="NCBI Taxonomy" id="2259036"/>
    <lineage>
        <taxon>Bacteria</taxon>
        <taxon>Pseudomonadati</taxon>
        <taxon>Bacteroidota</taxon>
        <taxon>Chitinophagia</taxon>
        <taxon>Chitinophagales</taxon>
        <taxon>Chitinophagaceae</taxon>
        <taxon>Chitinophaga</taxon>
    </lineage>
</organism>
<keyword evidence="2" id="KW-1185">Reference proteome</keyword>
<proteinExistence type="predicted"/>
<accession>A0A365XRX8</accession>
<evidence type="ECO:0000313" key="1">
    <source>
        <dbReference type="EMBL" id="RBL88900.1"/>
    </source>
</evidence>
<protein>
    <submittedName>
        <fullName evidence="1">Uncharacterized protein</fullName>
    </submittedName>
</protein>
<comment type="caution">
    <text evidence="1">The sequence shown here is derived from an EMBL/GenBank/DDBJ whole genome shotgun (WGS) entry which is preliminary data.</text>
</comment>
<dbReference type="RefSeq" id="WP_113617641.1">
    <property type="nucleotide sequence ID" value="NZ_QFFJ01000002.1"/>
</dbReference>
<gene>
    <name evidence="1" type="ORF">DF182_20335</name>
</gene>
<dbReference type="AlphaFoldDB" id="A0A365XRX8"/>
<dbReference type="Proteomes" id="UP000253410">
    <property type="component" value="Unassembled WGS sequence"/>
</dbReference>
<name>A0A365XRX8_9BACT</name>
<reference evidence="1 2" key="1">
    <citation type="submission" date="2018-05" db="EMBL/GenBank/DDBJ databases">
        <title>Chitinophaga sp. K3CV102501T nov., isolated from isolated from a monsoon evergreen broad-leaved forest soil.</title>
        <authorList>
            <person name="Lv Y."/>
        </authorList>
    </citation>
    <scope>NUCLEOTIDE SEQUENCE [LARGE SCALE GENOMIC DNA]</scope>
    <source>
        <strain evidence="1 2">GDMCC 1.1325</strain>
    </source>
</reference>
<sequence length="336" mass="37893">MILFRGTAQTHTISSRLIVQDSLLLGNTWLRGILNSNTVADAGGNLLITDSAVSSYLRTANTKLHTGSGTRSDSVLTLVNNRQEFAMVPFGGVKLPNLNYWLYVNKQYLTVQVASDITKMHDVRIQVLSADRVVTTIIPGNDKLQEFIAMGKPPFNVKVTVNNRDSVNLLQVYCSNYRRETLRMPGGPTVNDFVPPLGTAGYHFSNLSHMFHLALRDLSDQPWSDPYIPVTIRNNSKTNFLELGYTNTDTETVLPPGSRIDKPSVNLWYYYWVQKQMIDRRGIPYSASLYPNVKPPLPFLFKVYKNGQLFQQSTENIAELRLDDSWQSAEIVAEDL</sequence>
<evidence type="ECO:0000313" key="2">
    <source>
        <dbReference type="Proteomes" id="UP000253410"/>
    </source>
</evidence>